<dbReference type="InterPro" id="IPR008150">
    <property type="entry name" value="Phytoene_DH_bac_CS"/>
</dbReference>
<dbReference type="InterPro" id="IPR036188">
    <property type="entry name" value="FAD/NAD-bd_sf"/>
</dbReference>
<feature type="domain" description="Amine oxidase" evidence="6">
    <location>
        <begin position="19"/>
        <end position="509"/>
    </location>
</feature>
<comment type="caution">
    <text evidence="7">The sequence shown here is derived from an EMBL/GenBank/DDBJ whole genome shotgun (WGS) entry which is preliminary data.</text>
</comment>
<dbReference type="Proteomes" id="UP001501183">
    <property type="component" value="Unassembled WGS sequence"/>
</dbReference>
<keyword evidence="3 5" id="KW-0125">Carotenoid biosynthesis</keyword>
<evidence type="ECO:0000313" key="8">
    <source>
        <dbReference type="Proteomes" id="UP001501183"/>
    </source>
</evidence>
<dbReference type="PRINTS" id="PR00419">
    <property type="entry name" value="ADXRDTASE"/>
</dbReference>
<organism evidence="7 8">
    <name type="scientific">Rhodococcus olei</name>
    <dbReference type="NCBI Taxonomy" id="2161675"/>
    <lineage>
        <taxon>Bacteria</taxon>
        <taxon>Bacillati</taxon>
        <taxon>Actinomycetota</taxon>
        <taxon>Actinomycetes</taxon>
        <taxon>Mycobacteriales</taxon>
        <taxon>Nocardiaceae</taxon>
        <taxon>Rhodococcus</taxon>
    </lineage>
</organism>
<evidence type="ECO:0000256" key="2">
    <source>
        <dbReference type="ARBA" id="ARBA00006046"/>
    </source>
</evidence>
<evidence type="ECO:0000313" key="7">
    <source>
        <dbReference type="EMBL" id="GAA4480294.1"/>
    </source>
</evidence>
<dbReference type="SUPFAM" id="SSF51905">
    <property type="entry name" value="FAD/NAD(P)-binding domain"/>
    <property type="match status" value="1"/>
</dbReference>
<dbReference type="Pfam" id="PF01593">
    <property type="entry name" value="Amino_oxidase"/>
    <property type="match status" value="1"/>
</dbReference>
<accession>A0ABP8P1R6</accession>
<dbReference type="PANTHER" id="PTHR43734:SF1">
    <property type="entry name" value="PHYTOENE DESATURASE"/>
    <property type="match status" value="1"/>
</dbReference>
<dbReference type="NCBIfam" id="TIGR02734">
    <property type="entry name" value="crtI_fam"/>
    <property type="match status" value="1"/>
</dbReference>
<protein>
    <submittedName>
        <fullName evidence="7">Phytoene desaturase family protein</fullName>
    </submittedName>
</protein>
<evidence type="ECO:0000256" key="4">
    <source>
        <dbReference type="ARBA" id="ARBA00023002"/>
    </source>
</evidence>
<comment type="pathway">
    <text evidence="1 5">Carotenoid biosynthesis.</text>
</comment>
<dbReference type="InterPro" id="IPR002937">
    <property type="entry name" value="Amino_oxidase"/>
</dbReference>
<keyword evidence="4 5" id="KW-0560">Oxidoreductase</keyword>
<dbReference type="PANTHER" id="PTHR43734">
    <property type="entry name" value="PHYTOENE DESATURASE"/>
    <property type="match status" value="1"/>
</dbReference>
<proteinExistence type="inferred from homology"/>
<evidence type="ECO:0000256" key="5">
    <source>
        <dbReference type="RuleBase" id="RU362075"/>
    </source>
</evidence>
<keyword evidence="8" id="KW-1185">Reference proteome</keyword>
<name>A0ABP8P1R6_9NOCA</name>
<evidence type="ECO:0000259" key="6">
    <source>
        <dbReference type="Pfam" id="PF01593"/>
    </source>
</evidence>
<dbReference type="InterPro" id="IPR014105">
    <property type="entry name" value="Carotenoid/retinoid_OxRdtase"/>
</dbReference>
<dbReference type="Gene3D" id="3.50.50.60">
    <property type="entry name" value="FAD/NAD(P)-binding domain"/>
    <property type="match status" value="2"/>
</dbReference>
<evidence type="ECO:0000256" key="3">
    <source>
        <dbReference type="ARBA" id="ARBA00022746"/>
    </source>
</evidence>
<dbReference type="PROSITE" id="PS00982">
    <property type="entry name" value="PHYTOENE_DH"/>
    <property type="match status" value="1"/>
</dbReference>
<gene>
    <name evidence="7" type="primary">crtI</name>
    <name evidence="7" type="ORF">GCM10023094_26580</name>
</gene>
<evidence type="ECO:0000256" key="1">
    <source>
        <dbReference type="ARBA" id="ARBA00004829"/>
    </source>
</evidence>
<comment type="similarity">
    <text evidence="2 5">Belongs to the carotenoid/retinoid oxidoreductase family.</text>
</comment>
<sequence length="513" mass="54417">MVRAVPGRTDRVVVVGAGLSGLAAALHLRGAGRRVTVLERDDTVGGRVGVYAGPGYDIDSGATVLTMPELVDEALAAVGADPATIDPPLRIRQLDPSYHARFADGSAIRVFADADAMATEVARVCGPDEAVRYRRLRAWLATIFGADFDNFMDANFDSPLDMVRTPSARRDLRTLVRHGGFGRLGPKVARTVHDPRLQRIFTFQSLYAGVAPARALGVYGAIAHMDTSTGVWFPDGGMRRVAATMAAALTGAGGDLRLGAEVVAIDYAGGRANAVRTADGTVVEADAVVLTADLGGADALLPRRRLPRRPVRHSPSAVVAHGTIPTAVSRRWADSGHHTIDFGEAWERTFAEITARRGRGRLMTDPSLLLTRPACSDPGQLLSRDGAEHEPLSVLAPCPNLRSARLDWAALGEPYVRELLAVLESRGYTGIADHFRVDVVDTPRTWAERGMSDGSPFAAAHTFAQTGPFRRGNLDTGAANVVLAGCGTTPGVGVPTVLISGKLAADRVLGRIR</sequence>
<reference evidence="8" key="1">
    <citation type="journal article" date="2019" name="Int. J. Syst. Evol. Microbiol.">
        <title>The Global Catalogue of Microorganisms (GCM) 10K type strain sequencing project: providing services to taxonomists for standard genome sequencing and annotation.</title>
        <authorList>
            <consortium name="The Broad Institute Genomics Platform"/>
            <consortium name="The Broad Institute Genome Sequencing Center for Infectious Disease"/>
            <person name="Wu L."/>
            <person name="Ma J."/>
        </authorList>
    </citation>
    <scope>NUCLEOTIDE SEQUENCE [LARGE SCALE GENOMIC DNA]</scope>
    <source>
        <strain evidence="8">JCM 32206</strain>
    </source>
</reference>
<dbReference type="EMBL" id="BAABFB010000044">
    <property type="protein sequence ID" value="GAA4480294.1"/>
    <property type="molecule type" value="Genomic_DNA"/>
</dbReference>